<keyword evidence="2 6" id="KW-0812">Transmembrane</keyword>
<proteinExistence type="predicted"/>
<feature type="transmembrane region" description="Helical" evidence="6">
    <location>
        <begin position="219"/>
        <end position="236"/>
    </location>
</feature>
<comment type="subcellular location">
    <subcellularLocation>
        <location evidence="1">Membrane</location>
        <topology evidence="1">Multi-pass membrane protein</topology>
    </subcellularLocation>
</comment>
<dbReference type="InterPro" id="IPR008952">
    <property type="entry name" value="Tetraspanin_EC2_sf"/>
</dbReference>
<keyword evidence="4 6" id="KW-0472">Membrane</keyword>
<evidence type="ECO:0000256" key="3">
    <source>
        <dbReference type="ARBA" id="ARBA00022989"/>
    </source>
</evidence>
<feature type="transmembrane region" description="Helical" evidence="6">
    <location>
        <begin position="89"/>
        <end position="108"/>
    </location>
</feature>
<feature type="region of interest" description="Disordered" evidence="5">
    <location>
        <begin position="258"/>
        <end position="283"/>
    </location>
</feature>
<feature type="transmembrane region" description="Helical" evidence="6">
    <location>
        <begin position="54"/>
        <end position="77"/>
    </location>
</feature>
<evidence type="ECO:0000256" key="4">
    <source>
        <dbReference type="ARBA" id="ARBA00023136"/>
    </source>
</evidence>
<evidence type="ECO:0000256" key="5">
    <source>
        <dbReference type="SAM" id="MobiDB-lite"/>
    </source>
</evidence>
<evidence type="ECO:0000256" key="1">
    <source>
        <dbReference type="ARBA" id="ARBA00004141"/>
    </source>
</evidence>
<name>A0A7E4UTC6_PANRE</name>
<protein>
    <submittedName>
        <fullName evidence="8">Tetraspanin</fullName>
    </submittedName>
</protein>
<evidence type="ECO:0000313" key="7">
    <source>
        <dbReference type="Proteomes" id="UP000492821"/>
    </source>
</evidence>
<evidence type="ECO:0000256" key="2">
    <source>
        <dbReference type="ARBA" id="ARBA00022692"/>
    </source>
</evidence>
<keyword evidence="3 6" id="KW-1133">Transmembrane helix</keyword>
<dbReference type="Gene3D" id="1.10.1450.10">
    <property type="entry name" value="Tetraspanin"/>
    <property type="match status" value="1"/>
</dbReference>
<dbReference type="GO" id="GO:0016020">
    <property type="term" value="C:membrane"/>
    <property type="evidence" value="ECO:0007669"/>
    <property type="project" value="UniProtKB-SubCell"/>
</dbReference>
<keyword evidence="7" id="KW-1185">Reference proteome</keyword>
<accession>A0A7E4UTC6</accession>
<feature type="transmembrane region" description="Helical" evidence="6">
    <location>
        <begin position="12"/>
        <end position="34"/>
    </location>
</feature>
<dbReference type="Proteomes" id="UP000492821">
    <property type="component" value="Unassembled WGS sequence"/>
</dbReference>
<dbReference type="WBParaSite" id="Pan_g12608.t1">
    <property type="protein sequence ID" value="Pan_g12608.t1"/>
    <property type="gene ID" value="Pan_g12608"/>
</dbReference>
<organism evidence="7 8">
    <name type="scientific">Panagrellus redivivus</name>
    <name type="common">Microworm</name>
    <dbReference type="NCBI Taxonomy" id="6233"/>
    <lineage>
        <taxon>Eukaryota</taxon>
        <taxon>Metazoa</taxon>
        <taxon>Ecdysozoa</taxon>
        <taxon>Nematoda</taxon>
        <taxon>Chromadorea</taxon>
        <taxon>Rhabditida</taxon>
        <taxon>Tylenchina</taxon>
        <taxon>Panagrolaimomorpha</taxon>
        <taxon>Panagrolaimoidea</taxon>
        <taxon>Panagrolaimidae</taxon>
        <taxon>Panagrellus</taxon>
    </lineage>
</organism>
<dbReference type="SUPFAM" id="SSF48652">
    <property type="entry name" value="Tetraspanin"/>
    <property type="match status" value="1"/>
</dbReference>
<evidence type="ECO:0000313" key="8">
    <source>
        <dbReference type="WBParaSite" id="Pan_g12608.t1"/>
    </source>
</evidence>
<sequence>MNKLIYLFSAQVRVYLQIALIFGFFVIIFPYHFLSLLEPEFYFVIKPFEVYDVVYIRIIGVVPAVLLVVMGVFGYCCCYGVKVPAIRKMCLKTGVVFAIIAVILIIALPKDLFRKADVNVVRNRLLETTNDTRFDDIWITVQNKFECCGVDRGIDWVGSSRFETEPDNAPTCCRNTDECADIKTVEQFDRCCPTAGCLPHILKSFYEYQELWHTRMFTFYHYMILLLGVVLANAILPKRYWYDCDQVARLPNPNQDDEIPLLDLSAHENDQPDAADDATSQQL</sequence>
<reference evidence="8" key="2">
    <citation type="submission" date="2020-10" db="UniProtKB">
        <authorList>
            <consortium name="WormBaseParasite"/>
        </authorList>
    </citation>
    <scope>IDENTIFICATION</scope>
</reference>
<evidence type="ECO:0000256" key="6">
    <source>
        <dbReference type="SAM" id="Phobius"/>
    </source>
</evidence>
<dbReference type="InterPro" id="IPR018499">
    <property type="entry name" value="Tetraspanin/Peripherin"/>
</dbReference>
<reference evidence="7" key="1">
    <citation type="journal article" date="2013" name="Genetics">
        <title>The draft genome and transcriptome of Panagrellus redivivus are shaped by the harsh demands of a free-living lifestyle.</title>
        <authorList>
            <person name="Srinivasan J."/>
            <person name="Dillman A.R."/>
            <person name="Macchietto M.G."/>
            <person name="Heikkinen L."/>
            <person name="Lakso M."/>
            <person name="Fracchia K.M."/>
            <person name="Antoshechkin I."/>
            <person name="Mortazavi A."/>
            <person name="Wong G."/>
            <person name="Sternberg P.W."/>
        </authorList>
    </citation>
    <scope>NUCLEOTIDE SEQUENCE [LARGE SCALE GENOMIC DNA]</scope>
    <source>
        <strain evidence="7">MT8872</strain>
    </source>
</reference>
<dbReference type="Pfam" id="PF00335">
    <property type="entry name" value="Tetraspanin"/>
    <property type="match status" value="1"/>
</dbReference>
<dbReference type="AlphaFoldDB" id="A0A7E4UTC6"/>